<evidence type="ECO:0000256" key="8">
    <source>
        <dbReference type="PROSITE-ProRule" id="PRU00282"/>
    </source>
</evidence>
<dbReference type="PANTHER" id="PTHR45667">
    <property type="entry name" value="S-ADENOSYLMETHIONINE MITOCHONDRIAL CARRIER PROTEIN"/>
    <property type="match status" value="1"/>
</dbReference>
<keyword evidence="6 10" id="KW-1133">Transmembrane helix</keyword>
<proteinExistence type="inferred from homology"/>
<keyword evidence="4 8" id="KW-0812">Transmembrane</keyword>
<dbReference type="Gene3D" id="1.50.40.10">
    <property type="entry name" value="Mitochondrial carrier domain"/>
    <property type="match status" value="1"/>
</dbReference>
<evidence type="ECO:0000256" key="4">
    <source>
        <dbReference type="ARBA" id="ARBA00022692"/>
    </source>
</evidence>
<evidence type="ECO:0000256" key="7">
    <source>
        <dbReference type="ARBA" id="ARBA00023136"/>
    </source>
</evidence>
<dbReference type="AlphaFoldDB" id="A0A914C6P2"/>
<feature type="repeat" description="Solcar" evidence="8">
    <location>
        <begin position="29"/>
        <end position="111"/>
    </location>
</feature>
<dbReference type="InterPro" id="IPR023395">
    <property type="entry name" value="MCP_dom_sf"/>
</dbReference>
<feature type="transmembrane region" description="Helical" evidence="10">
    <location>
        <begin position="187"/>
        <end position="207"/>
    </location>
</feature>
<comment type="subcellular location">
    <subcellularLocation>
        <location evidence="1">Membrane</location>
        <topology evidence="1">Multi-pass membrane protein</topology>
    </subcellularLocation>
</comment>
<organism evidence="11 12">
    <name type="scientific">Acrobeloides nanus</name>
    <dbReference type="NCBI Taxonomy" id="290746"/>
    <lineage>
        <taxon>Eukaryota</taxon>
        <taxon>Metazoa</taxon>
        <taxon>Ecdysozoa</taxon>
        <taxon>Nematoda</taxon>
        <taxon>Chromadorea</taxon>
        <taxon>Rhabditida</taxon>
        <taxon>Tylenchina</taxon>
        <taxon>Cephalobomorpha</taxon>
        <taxon>Cephaloboidea</taxon>
        <taxon>Cephalobidae</taxon>
        <taxon>Acrobeloides</taxon>
    </lineage>
</organism>
<evidence type="ECO:0000256" key="3">
    <source>
        <dbReference type="ARBA" id="ARBA00022448"/>
    </source>
</evidence>
<keyword evidence="3 9" id="KW-0813">Transport</keyword>
<sequence>MSSVALGAAPGSALFFMTYSATKHYLNIESVSGDAFRASLGEIAACLVRVPTELIKQRSQTTSTRSVFEIAKNVYKVDGFSGFYRGYWSLVAREIPFSFIEFPLWEWLKRKYAQLNGVKQCSSVESAACGSIAGAIAAGLTTPLDVAKTRIMLETGQRSSIVSMLFKIARNESPAKLFSGIYPRMCYLSLGAFVFFFAYEFSLNITYKLF</sequence>
<dbReference type="PROSITE" id="PS50920">
    <property type="entry name" value="SOLCAR"/>
    <property type="match status" value="2"/>
</dbReference>
<dbReference type="Proteomes" id="UP000887540">
    <property type="component" value="Unplaced"/>
</dbReference>
<dbReference type="InterPro" id="IPR018108">
    <property type="entry name" value="MCP_transmembrane"/>
</dbReference>
<evidence type="ECO:0000256" key="2">
    <source>
        <dbReference type="ARBA" id="ARBA00006375"/>
    </source>
</evidence>
<dbReference type="Pfam" id="PF00153">
    <property type="entry name" value="Mito_carr"/>
    <property type="match status" value="2"/>
</dbReference>
<evidence type="ECO:0000313" key="11">
    <source>
        <dbReference type="Proteomes" id="UP000887540"/>
    </source>
</evidence>
<name>A0A914C6P2_9BILA</name>
<feature type="repeat" description="Solcar" evidence="8">
    <location>
        <begin position="121"/>
        <end position="205"/>
    </location>
</feature>
<dbReference type="WBParaSite" id="ACRNAN_Path_411.g1561.t1">
    <property type="protein sequence ID" value="ACRNAN_Path_411.g1561.t1"/>
    <property type="gene ID" value="ACRNAN_Path_411.g1561"/>
</dbReference>
<evidence type="ECO:0000256" key="10">
    <source>
        <dbReference type="SAM" id="Phobius"/>
    </source>
</evidence>
<protein>
    <submittedName>
        <fullName evidence="12">S-adenosylmethionine mitochondrial carrier protein</fullName>
    </submittedName>
</protein>
<evidence type="ECO:0000256" key="6">
    <source>
        <dbReference type="ARBA" id="ARBA00022989"/>
    </source>
</evidence>
<keyword evidence="5" id="KW-0677">Repeat</keyword>
<evidence type="ECO:0000313" key="12">
    <source>
        <dbReference type="WBParaSite" id="ACRNAN_Path_411.g1561.t1"/>
    </source>
</evidence>
<comment type="similarity">
    <text evidence="2 9">Belongs to the mitochondrial carrier (TC 2.A.29) family.</text>
</comment>
<reference evidence="12" key="1">
    <citation type="submission" date="2022-11" db="UniProtKB">
        <authorList>
            <consortium name="WormBaseParasite"/>
        </authorList>
    </citation>
    <scope>IDENTIFICATION</scope>
</reference>
<accession>A0A914C6P2</accession>
<keyword evidence="7 8" id="KW-0472">Membrane</keyword>
<evidence type="ECO:0000256" key="1">
    <source>
        <dbReference type="ARBA" id="ARBA00004141"/>
    </source>
</evidence>
<keyword evidence="11" id="KW-1185">Reference proteome</keyword>
<evidence type="ECO:0000256" key="9">
    <source>
        <dbReference type="RuleBase" id="RU000488"/>
    </source>
</evidence>
<evidence type="ECO:0000256" key="5">
    <source>
        <dbReference type="ARBA" id="ARBA00022737"/>
    </source>
</evidence>
<dbReference type="SUPFAM" id="SSF103506">
    <property type="entry name" value="Mitochondrial carrier"/>
    <property type="match status" value="1"/>
</dbReference>
<dbReference type="GO" id="GO:0016020">
    <property type="term" value="C:membrane"/>
    <property type="evidence" value="ECO:0007669"/>
    <property type="project" value="UniProtKB-SubCell"/>
</dbReference>